<keyword evidence="2" id="KW-1185">Reference proteome</keyword>
<organism evidence="1 2">
    <name type="scientific">Limobrevibacterium gyesilva</name>
    <dbReference type="NCBI Taxonomy" id="2991712"/>
    <lineage>
        <taxon>Bacteria</taxon>
        <taxon>Pseudomonadati</taxon>
        <taxon>Pseudomonadota</taxon>
        <taxon>Alphaproteobacteria</taxon>
        <taxon>Acetobacterales</taxon>
        <taxon>Acetobacteraceae</taxon>
        <taxon>Limobrevibacterium</taxon>
    </lineage>
</organism>
<comment type="caution">
    <text evidence="1">The sequence shown here is derived from an EMBL/GenBank/DDBJ whole genome shotgun (WGS) entry which is preliminary data.</text>
</comment>
<evidence type="ECO:0000313" key="2">
    <source>
        <dbReference type="Proteomes" id="UP001165679"/>
    </source>
</evidence>
<name>A0AA41YKT2_9PROT</name>
<dbReference type="AlphaFoldDB" id="A0AA41YKT2"/>
<evidence type="ECO:0000313" key="1">
    <source>
        <dbReference type="EMBL" id="MCW3474206.1"/>
    </source>
</evidence>
<reference evidence="1" key="2">
    <citation type="submission" date="2022-10" db="EMBL/GenBank/DDBJ databases">
        <authorList>
            <person name="Trinh H.N."/>
        </authorList>
    </citation>
    <scope>NUCLEOTIDE SEQUENCE</scope>
    <source>
        <strain evidence="1">RN2-1</strain>
    </source>
</reference>
<dbReference type="Proteomes" id="UP001165679">
    <property type="component" value="Unassembled WGS sequence"/>
</dbReference>
<proteinExistence type="predicted"/>
<dbReference type="EMBL" id="JAPDNT010000003">
    <property type="protein sequence ID" value="MCW3474206.1"/>
    <property type="molecule type" value="Genomic_DNA"/>
</dbReference>
<gene>
    <name evidence="1" type="ORF">OL599_06405</name>
</gene>
<protein>
    <submittedName>
        <fullName evidence="1">Uncharacterized protein</fullName>
    </submittedName>
</protein>
<accession>A0AA41YKT2</accession>
<reference evidence="1" key="1">
    <citation type="submission" date="2022-09" db="EMBL/GenBank/DDBJ databases">
        <title>Rhodovastum sp. nov. RN2-1 isolated from soil in Seongnam, South Korea.</title>
        <authorList>
            <person name="Le N.T."/>
        </authorList>
    </citation>
    <scope>NUCLEOTIDE SEQUENCE</scope>
    <source>
        <strain evidence="1">RN2-1</strain>
    </source>
</reference>
<sequence length="65" mass="6903">MRAAVPQRLAYLVFEYVGRTGMTVIGGASGRRYRFDRPGAKVAVEPADKASLAGVPNLRLSAGPL</sequence>